<keyword evidence="3" id="KW-1185">Reference proteome</keyword>
<organism evidence="2 3">
    <name type="scientific">Dichotomopilus funicola</name>
    <dbReference type="NCBI Taxonomy" id="1934379"/>
    <lineage>
        <taxon>Eukaryota</taxon>
        <taxon>Fungi</taxon>
        <taxon>Dikarya</taxon>
        <taxon>Ascomycota</taxon>
        <taxon>Pezizomycotina</taxon>
        <taxon>Sordariomycetes</taxon>
        <taxon>Sordariomycetidae</taxon>
        <taxon>Sordariales</taxon>
        <taxon>Chaetomiaceae</taxon>
        <taxon>Dichotomopilus</taxon>
    </lineage>
</organism>
<dbReference type="AlphaFoldDB" id="A0AAN6V8C5"/>
<dbReference type="RefSeq" id="XP_062639978.1">
    <property type="nucleotide sequence ID" value="XM_062779598.1"/>
</dbReference>
<dbReference type="GeneID" id="87816211"/>
<dbReference type="EMBL" id="MU853560">
    <property type="protein sequence ID" value="KAK4146607.1"/>
    <property type="molecule type" value="Genomic_DNA"/>
</dbReference>
<evidence type="ECO:0000313" key="2">
    <source>
        <dbReference type="EMBL" id="KAK4146607.1"/>
    </source>
</evidence>
<sequence length="214" mass="23882">MSPAGQDYKAPSAYPPRYSIAPGLSSTFSSSRGERLESARDQEIGTKIYYDPRNGNDANNTHEVKNTHNPGINPLNPIGLTSPSNPHPPTRPLADRFKYSRTSPRTAPRKKPTAGRTHSRRKSWVQPADTDYRYSYPSLYPFDDPLLDSTRTEEGLLGTQTDLGDLSKMEEGGYGQYDGYRGYGGYDRHGRHGGYGPGKAYSRDGYRVRPGRIY</sequence>
<proteinExistence type="predicted"/>
<evidence type="ECO:0000313" key="3">
    <source>
        <dbReference type="Proteomes" id="UP001302676"/>
    </source>
</evidence>
<dbReference type="Proteomes" id="UP001302676">
    <property type="component" value="Unassembled WGS sequence"/>
</dbReference>
<name>A0AAN6V8C5_9PEZI</name>
<protein>
    <submittedName>
        <fullName evidence="2">Uncharacterized protein</fullName>
    </submittedName>
</protein>
<reference evidence="2" key="2">
    <citation type="submission" date="2023-05" db="EMBL/GenBank/DDBJ databases">
        <authorList>
            <consortium name="Lawrence Berkeley National Laboratory"/>
            <person name="Steindorff A."/>
            <person name="Hensen N."/>
            <person name="Bonometti L."/>
            <person name="Westerberg I."/>
            <person name="Brannstrom I.O."/>
            <person name="Guillou S."/>
            <person name="Cros-Aarteil S."/>
            <person name="Calhoun S."/>
            <person name="Haridas S."/>
            <person name="Kuo A."/>
            <person name="Mondo S."/>
            <person name="Pangilinan J."/>
            <person name="Riley R."/>
            <person name="Labutti K."/>
            <person name="Andreopoulos B."/>
            <person name="Lipzen A."/>
            <person name="Chen C."/>
            <person name="Yanf M."/>
            <person name="Daum C."/>
            <person name="Ng V."/>
            <person name="Clum A."/>
            <person name="Ohm R."/>
            <person name="Martin F."/>
            <person name="Silar P."/>
            <person name="Natvig D."/>
            <person name="Lalanne C."/>
            <person name="Gautier V."/>
            <person name="Ament-Velasquez S.L."/>
            <person name="Kruys A."/>
            <person name="Hutchinson M.I."/>
            <person name="Powell A.J."/>
            <person name="Barry K."/>
            <person name="Miller A.N."/>
            <person name="Grigoriev I.V."/>
            <person name="Debuchy R."/>
            <person name="Gladieux P."/>
            <person name="Thoren M.H."/>
            <person name="Johannesson H."/>
        </authorList>
    </citation>
    <scope>NUCLEOTIDE SEQUENCE</scope>
    <source>
        <strain evidence="2">CBS 141.50</strain>
    </source>
</reference>
<evidence type="ECO:0000256" key="1">
    <source>
        <dbReference type="SAM" id="MobiDB-lite"/>
    </source>
</evidence>
<feature type="region of interest" description="Disordered" evidence="1">
    <location>
        <begin position="1"/>
        <end position="125"/>
    </location>
</feature>
<accession>A0AAN6V8C5</accession>
<feature type="compositionally biased region" description="Basic residues" evidence="1">
    <location>
        <begin position="107"/>
        <end position="123"/>
    </location>
</feature>
<feature type="compositionally biased region" description="Basic and acidic residues" evidence="1">
    <location>
        <begin position="32"/>
        <end position="44"/>
    </location>
</feature>
<reference evidence="2" key="1">
    <citation type="journal article" date="2023" name="Mol. Phylogenet. Evol.">
        <title>Genome-scale phylogeny and comparative genomics of the fungal order Sordariales.</title>
        <authorList>
            <person name="Hensen N."/>
            <person name="Bonometti L."/>
            <person name="Westerberg I."/>
            <person name="Brannstrom I.O."/>
            <person name="Guillou S."/>
            <person name="Cros-Aarteil S."/>
            <person name="Calhoun S."/>
            <person name="Haridas S."/>
            <person name="Kuo A."/>
            <person name="Mondo S."/>
            <person name="Pangilinan J."/>
            <person name="Riley R."/>
            <person name="LaButti K."/>
            <person name="Andreopoulos B."/>
            <person name="Lipzen A."/>
            <person name="Chen C."/>
            <person name="Yan M."/>
            <person name="Daum C."/>
            <person name="Ng V."/>
            <person name="Clum A."/>
            <person name="Steindorff A."/>
            <person name="Ohm R.A."/>
            <person name="Martin F."/>
            <person name="Silar P."/>
            <person name="Natvig D.O."/>
            <person name="Lalanne C."/>
            <person name="Gautier V."/>
            <person name="Ament-Velasquez S.L."/>
            <person name="Kruys A."/>
            <person name="Hutchinson M.I."/>
            <person name="Powell A.J."/>
            <person name="Barry K."/>
            <person name="Miller A.N."/>
            <person name="Grigoriev I.V."/>
            <person name="Debuchy R."/>
            <person name="Gladieux P."/>
            <person name="Hiltunen Thoren M."/>
            <person name="Johannesson H."/>
        </authorList>
    </citation>
    <scope>NUCLEOTIDE SEQUENCE</scope>
    <source>
        <strain evidence="2">CBS 141.50</strain>
    </source>
</reference>
<gene>
    <name evidence="2" type="ORF">C8A04DRAFT_25523</name>
</gene>
<comment type="caution">
    <text evidence="2">The sequence shown here is derived from an EMBL/GenBank/DDBJ whole genome shotgun (WGS) entry which is preliminary data.</text>
</comment>